<dbReference type="OrthoDB" id="341730at2759"/>
<evidence type="ECO:0000259" key="4">
    <source>
        <dbReference type="Pfam" id="PF16679"/>
    </source>
</evidence>
<feature type="compositionally biased region" description="Polar residues" evidence="3">
    <location>
        <begin position="99"/>
        <end position="109"/>
    </location>
</feature>
<dbReference type="EMBL" id="ML742261">
    <property type="protein sequence ID" value="KAE8146449.1"/>
    <property type="molecule type" value="Genomic_DNA"/>
</dbReference>
<dbReference type="AlphaFoldDB" id="A0A5N6TK10"/>
<dbReference type="Pfam" id="PF26121">
    <property type="entry name" value="HTH_CDT1"/>
    <property type="match status" value="1"/>
</dbReference>
<protein>
    <recommendedName>
        <fullName evidence="4">DNA replication factor Cdt1 C-terminal domain-containing protein</fullName>
    </recommendedName>
</protein>
<feature type="compositionally biased region" description="Polar residues" evidence="3">
    <location>
        <begin position="75"/>
        <end position="92"/>
    </location>
</feature>
<comment type="similarity">
    <text evidence="1">Belongs to the Cdt1 family.</text>
</comment>
<proteinExistence type="inferred from homology"/>
<dbReference type="Gene3D" id="1.10.10.1420">
    <property type="entry name" value="DNA replication factor Cdt1, C-terminal WH domain"/>
    <property type="match status" value="1"/>
</dbReference>
<dbReference type="Proteomes" id="UP000325780">
    <property type="component" value="Unassembled WGS sequence"/>
</dbReference>
<gene>
    <name evidence="5" type="ORF">BDV25DRAFT_162407</name>
</gene>
<evidence type="ECO:0000313" key="5">
    <source>
        <dbReference type="EMBL" id="KAE8146449.1"/>
    </source>
</evidence>
<evidence type="ECO:0000256" key="3">
    <source>
        <dbReference type="SAM" id="MobiDB-lite"/>
    </source>
</evidence>
<dbReference type="InterPro" id="IPR032054">
    <property type="entry name" value="Cdt1_C"/>
</dbReference>
<evidence type="ECO:0000256" key="2">
    <source>
        <dbReference type="ARBA" id="ARBA00023306"/>
    </source>
</evidence>
<organism evidence="5 6">
    <name type="scientific">Aspergillus avenaceus</name>
    <dbReference type="NCBI Taxonomy" id="36643"/>
    <lineage>
        <taxon>Eukaryota</taxon>
        <taxon>Fungi</taxon>
        <taxon>Dikarya</taxon>
        <taxon>Ascomycota</taxon>
        <taxon>Pezizomycotina</taxon>
        <taxon>Eurotiomycetes</taxon>
        <taxon>Eurotiomycetidae</taxon>
        <taxon>Eurotiales</taxon>
        <taxon>Aspergillaceae</taxon>
        <taxon>Aspergillus</taxon>
        <taxon>Aspergillus subgen. Circumdati</taxon>
    </lineage>
</organism>
<feature type="domain" description="DNA replication factor Cdt1 C-terminal" evidence="4">
    <location>
        <begin position="328"/>
        <end position="435"/>
    </location>
</feature>
<keyword evidence="6" id="KW-1185">Reference proteome</keyword>
<reference evidence="5 6" key="1">
    <citation type="submission" date="2019-04" db="EMBL/GenBank/DDBJ databases">
        <title>Friends and foes A comparative genomics study of 23 Aspergillus species from section Flavi.</title>
        <authorList>
            <consortium name="DOE Joint Genome Institute"/>
            <person name="Kjaerbolling I."/>
            <person name="Vesth T."/>
            <person name="Frisvad J.C."/>
            <person name="Nybo J.L."/>
            <person name="Theobald S."/>
            <person name="Kildgaard S."/>
            <person name="Isbrandt T."/>
            <person name="Kuo A."/>
            <person name="Sato A."/>
            <person name="Lyhne E.K."/>
            <person name="Kogle M.E."/>
            <person name="Wiebenga A."/>
            <person name="Kun R.S."/>
            <person name="Lubbers R.J."/>
            <person name="Makela M.R."/>
            <person name="Barry K."/>
            <person name="Chovatia M."/>
            <person name="Clum A."/>
            <person name="Daum C."/>
            <person name="Haridas S."/>
            <person name="He G."/>
            <person name="LaButti K."/>
            <person name="Lipzen A."/>
            <person name="Mondo S."/>
            <person name="Riley R."/>
            <person name="Salamov A."/>
            <person name="Simmons B.A."/>
            <person name="Magnuson J.K."/>
            <person name="Henrissat B."/>
            <person name="Mortensen U.H."/>
            <person name="Larsen T.O."/>
            <person name="Devries R.P."/>
            <person name="Grigoriev I.V."/>
            <person name="Machida M."/>
            <person name="Baker S.E."/>
            <person name="Andersen M.R."/>
        </authorList>
    </citation>
    <scope>NUCLEOTIDE SEQUENCE [LARGE SCALE GENOMIC DNA]</scope>
    <source>
        <strain evidence="5 6">IBT 18842</strain>
    </source>
</reference>
<dbReference type="InterPro" id="IPR038090">
    <property type="entry name" value="Cdt1_C_WH_dom_sf"/>
</dbReference>
<sequence>MPRASTRQASLPRGQAGIQSFARATKPGVRLATEGKQVAALSASPSKKRKLNELENVDCSKPQPQGKGEVAAGTLTPSKSLRINKLSLSTPRSGHYASPTRTSRASESATPAIPASPSKRASNRKTSRPSTQVFDSRPACVNDLMNLHSAVLKALTFYAAHHGATTPADLKEFLPSVERLWKKRKVVVKDLQRLLWIWEQCSEVTGPSHRLANYGLGKVCLERVSREDLRIDDNELQEQFEQTVELLWEKALDAVDGDESRVDFLETLGVSSIHESLAPFTTFRKGQQRLQDLKYGVIKVKTERLRAAPLNETPAKTPDATNARRTGLLDRIRNKALRQSTLPPPPSKETLLRRAAAQRVEEVVGVLALLRPAGYVGSGPTAMVAAQRKPFRMEMIAQNVQDSLKNPISAQEVEMCVELLARADIAGQWVNLVTVNHIKSVVLKSSADVNPKEIGAKARELKIDANETASAP</sequence>
<evidence type="ECO:0000313" key="6">
    <source>
        <dbReference type="Proteomes" id="UP000325780"/>
    </source>
</evidence>
<name>A0A5N6TK10_ASPAV</name>
<accession>A0A5N6TK10</accession>
<keyword evidence="2" id="KW-0131">Cell cycle</keyword>
<dbReference type="Pfam" id="PF16679">
    <property type="entry name" value="CDT1_C"/>
    <property type="match status" value="1"/>
</dbReference>
<feature type="region of interest" description="Disordered" evidence="3">
    <location>
        <begin position="1"/>
        <end position="134"/>
    </location>
</feature>
<evidence type="ECO:0000256" key="1">
    <source>
        <dbReference type="ARBA" id="ARBA00008356"/>
    </source>
</evidence>